<protein>
    <submittedName>
        <fullName evidence="1">Uncharacterized protein</fullName>
    </submittedName>
</protein>
<proteinExistence type="predicted"/>
<keyword evidence="2" id="KW-1185">Reference proteome</keyword>
<dbReference type="EMBL" id="CASHSV030000823">
    <property type="protein sequence ID" value="CAJ2678940.1"/>
    <property type="molecule type" value="Genomic_DNA"/>
</dbReference>
<sequence>MKGFKSGYYCWTSHGERRPTIPPMVSSNSFCGSSMAGEHNFYEEMKAELNREPTWFELYERLHRPKEKPNEWFKEEQAQINVCIC</sequence>
<evidence type="ECO:0000313" key="1">
    <source>
        <dbReference type="EMBL" id="CAJ2678940.1"/>
    </source>
</evidence>
<organism evidence="1 2">
    <name type="scientific">Trifolium pratense</name>
    <name type="common">Red clover</name>
    <dbReference type="NCBI Taxonomy" id="57577"/>
    <lineage>
        <taxon>Eukaryota</taxon>
        <taxon>Viridiplantae</taxon>
        <taxon>Streptophyta</taxon>
        <taxon>Embryophyta</taxon>
        <taxon>Tracheophyta</taxon>
        <taxon>Spermatophyta</taxon>
        <taxon>Magnoliopsida</taxon>
        <taxon>eudicotyledons</taxon>
        <taxon>Gunneridae</taxon>
        <taxon>Pentapetalae</taxon>
        <taxon>rosids</taxon>
        <taxon>fabids</taxon>
        <taxon>Fabales</taxon>
        <taxon>Fabaceae</taxon>
        <taxon>Papilionoideae</taxon>
        <taxon>50 kb inversion clade</taxon>
        <taxon>NPAAA clade</taxon>
        <taxon>Hologalegina</taxon>
        <taxon>IRL clade</taxon>
        <taxon>Trifolieae</taxon>
        <taxon>Trifolium</taxon>
    </lineage>
</organism>
<dbReference type="Proteomes" id="UP001177021">
    <property type="component" value="Unassembled WGS sequence"/>
</dbReference>
<name>A0ACB0MC81_TRIPR</name>
<gene>
    <name evidence="1" type="ORF">MILVUS5_LOCUS41142</name>
</gene>
<comment type="caution">
    <text evidence="1">The sequence shown here is derived from an EMBL/GenBank/DDBJ whole genome shotgun (WGS) entry which is preliminary data.</text>
</comment>
<evidence type="ECO:0000313" key="2">
    <source>
        <dbReference type="Proteomes" id="UP001177021"/>
    </source>
</evidence>
<accession>A0ACB0MC81</accession>
<reference evidence="1" key="1">
    <citation type="submission" date="2023-10" db="EMBL/GenBank/DDBJ databases">
        <authorList>
            <person name="Rodriguez Cubillos JULIANA M."/>
            <person name="De Vega J."/>
        </authorList>
    </citation>
    <scope>NUCLEOTIDE SEQUENCE</scope>
</reference>